<evidence type="ECO:0000256" key="1">
    <source>
        <dbReference type="ARBA" id="ARBA00022649"/>
    </source>
</evidence>
<dbReference type="PANTHER" id="PTHR33397:SF3">
    <property type="entry name" value="MRNA NUCLEASE HEPT"/>
    <property type="match status" value="1"/>
</dbReference>
<dbReference type="InterPro" id="IPR008201">
    <property type="entry name" value="HepT-like"/>
</dbReference>
<sequence length="144" mass="16672">MEREIVTVRIRLMIKYLNRLRGFESVTLSEYLDNFDYQLMVERLIELLVESSSDINSYLLLQLHNVTPATYYDSFIEAGKNGLTTRELAGELAKSSGMRNRLVHQYEAIDNELVFKAIPIALSQFPLYLKQITDYLDSLEVKDA</sequence>
<dbReference type="Pfam" id="PF01934">
    <property type="entry name" value="HepT-like"/>
    <property type="match status" value="1"/>
</dbReference>
<organism evidence="5 6">
    <name type="scientific">Microcystis flos-aquae TF09</name>
    <dbReference type="NCBI Taxonomy" id="2060473"/>
    <lineage>
        <taxon>Bacteria</taxon>
        <taxon>Bacillati</taxon>
        <taxon>Cyanobacteriota</taxon>
        <taxon>Cyanophyceae</taxon>
        <taxon>Oscillatoriophycideae</taxon>
        <taxon>Chroococcales</taxon>
        <taxon>Microcystaceae</taxon>
        <taxon>Microcystis</taxon>
    </lineage>
</organism>
<dbReference type="AlphaFoldDB" id="A0A3E0LBT9"/>
<dbReference type="Gene3D" id="1.20.120.580">
    <property type="entry name" value="bsu32300-like"/>
    <property type="match status" value="1"/>
</dbReference>
<dbReference type="InterPro" id="IPR037038">
    <property type="entry name" value="HepT-like_sf"/>
</dbReference>
<dbReference type="InterPro" id="IPR052379">
    <property type="entry name" value="Type_VII_TA_RNase"/>
</dbReference>
<comment type="caution">
    <text evidence="5">The sequence shown here is derived from an EMBL/GenBank/DDBJ whole genome shotgun (WGS) entry which is preliminary data.</text>
</comment>
<dbReference type="EMBL" id="QQWC01000001">
    <property type="protein sequence ID" value="REJ44383.1"/>
    <property type="molecule type" value="Genomic_DNA"/>
</dbReference>
<reference evidence="5 6" key="1">
    <citation type="submission" date="2017-10" db="EMBL/GenBank/DDBJ databases">
        <title>A large-scale comparative metagenomic study reveals the eutrophication-driven functional interactions in six Microcystis-epibionts communities.</title>
        <authorList>
            <person name="Li Q."/>
            <person name="Lin F."/>
        </authorList>
    </citation>
    <scope>NUCLEOTIDE SEQUENCE [LARGE SCALE GENOMIC DNA]</scope>
    <source>
        <strain evidence="5">TF09</strain>
    </source>
</reference>
<keyword evidence="1" id="KW-1277">Toxin-antitoxin system</keyword>
<dbReference type="GO" id="GO:0004540">
    <property type="term" value="F:RNA nuclease activity"/>
    <property type="evidence" value="ECO:0007669"/>
    <property type="project" value="InterPro"/>
</dbReference>
<evidence type="ECO:0000313" key="5">
    <source>
        <dbReference type="EMBL" id="REJ44383.1"/>
    </source>
</evidence>
<protein>
    <submittedName>
        <fullName evidence="5">DUF86 domain-containing protein</fullName>
    </submittedName>
</protein>
<evidence type="ECO:0000256" key="4">
    <source>
        <dbReference type="ARBA" id="ARBA00024207"/>
    </source>
</evidence>
<proteinExistence type="inferred from homology"/>
<keyword evidence="3" id="KW-0378">Hydrolase</keyword>
<gene>
    <name evidence="5" type="ORF">DWQ54_02300</name>
</gene>
<accession>A0A3E0LBT9</accession>
<comment type="similarity">
    <text evidence="4">Belongs to the HepT RNase toxin family.</text>
</comment>
<evidence type="ECO:0000256" key="3">
    <source>
        <dbReference type="ARBA" id="ARBA00022801"/>
    </source>
</evidence>
<name>A0A3E0LBT9_9CHRO</name>
<dbReference type="NCBIfam" id="NF047751">
    <property type="entry name" value="HepT_toxin"/>
    <property type="match status" value="1"/>
</dbReference>
<dbReference type="PANTHER" id="PTHR33397">
    <property type="entry name" value="UPF0331 PROTEIN YUTE"/>
    <property type="match status" value="1"/>
</dbReference>
<evidence type="ECO:0000313" key="6">
    <source>
        <dbReference type="Proteomes" id="UP000256873"/>
    </source>
</evidence>
<dbReference type="GO" id="GO:0110001">
    <property type="term" value="C:toxin-antitoxin complex"/>
    <property type="evidence" value="ECO:0007669"/>
    <property type="project" value="InterPro"/>
</dbReference>
<keyword evidence="2" id="KW-0540">Nuclease</keyword>
<dbReference type="GO" id="GO:0016787">
    <property type="term" value="F:hydrolase activity"/>
    <property type="evidence" value="ECO:0007669"/>
    <property type="project" value="UniProtKB-KW"/>
</dbReference>
<evidence type="ECO:0000256" key="2">
    <source>
        <dbReference type="ARBA" id="ARBA00022722"/>
    </source>
</evidence>
<dbReference type="Proteomes" id="UP000256873">
    <property type="component" value="Unassembled WGS sequence"/>
</dbReference>